<evidence type="ECO:0000256" key="2">
    <source>
        <dbReference type="SAM" id="Phobius"/>
    </source>
</evidence>
<organism evidence="4 5">
    <name type="scientific">Rothia terrae</name>
    <dbReference type="NCBI Taxonomy" id="396015"/>
    <lineage>
        <taxon>Bacteria</taxon>
        <taxon>Bacillati</taxon>
        <taxon>Actinomycetota</taxon>
        <taxon>Actinomycetes</taxon>
        <taxon>Micrococcales</taxon>
        <taxon>Micrococcaceae</taxon>
        <taxon>Rothia</taxon>
    </lineage>
</organism>
<feature type="transmembrane region" description="Helical" evidence="2">
    <location>
        <begin position="99"/>
        <end position="117"/>
    </location>
</feature>
<dbReference type="GeneID" id="96623475"/>
<feature type="transmembrane region" description="Helical" evidence="2">
    <location>
        <begin position="148"/>
        <end position="173"/>
    </location>
</feature>
<dbReference type="Proteomes" id="UP000516404">
    <property type="component" value="Chromosome"/>
</dbReference>
<dbReference type="AlphaFoldDB" id="A0A7H2BFS3"/>
<accession>A0A7H2BFS3</accession>
<feature type="domain" description="DUF4190" evidence="3">
    <location>
        <begin position="100"/>
        <end position="163"/>
    </location>
</feature>
<keyword evidence="2" id="KW-0812">Transmembrane</keyword>
<protein>
    <submittedName>
        <fullName evidence="4">DUF4190 domain-containing protein</fullName>
    </submittedName>
</protein>
<evidence type="ECO:0000313" key="5">
    <source>
        <dbReference type="Proteomes" id="UP000516404"/>
    </source>
</evidence>
<feature type="region of interest" description="Disordered" evidence="1">
    <location>
        <begin position="1"/>
        <end position="34"/>
    </location>
</feature>
<dbReference type="KEGG" id="rter:IDM49_04450"/>
<keyword evidence="5" id="KW-1185">Reference proteome</keyword>
<proteinExistence type="predicted"/>
<name>A0A7H2BFS3_9MICC</name>
<keyword evidence="2" id="KW-1133">Transmembrane helix</keyword>
<dbReference type="RefSeq" id="WP_190725167.1">
    <property type="nucleotide sequence ID" value="NZ_CP061539.1"/>
</dbReference>
<evidence type="ECO:0000259" key="3">
    <source>
        <dbReference type="Pfam" id="PF13828"/>
    </source>
</evidence>
<gene>
    <name evidence="4" type="ORF">IDM49_04450</name>
</gene>
<evidence type="ECO:0000256" key="1">
    <source>
        <dbReference type="SAM" id="MobiDB-lite"/>
    </source>
</evidence>
<feature type="compositionally biased region" description="Low complexity" evidence="1">
    <location>
        <begin position="1"/>
        <end position="19"/>
    </location>
</feature>
<sequence length="208" mass="21703">MSQDNTPNSNSNSPYGSYGDTSANRDSASYNNAGYSNNSGSSVAAGSQDSAYTNQNHYAQNNTAYTNDGYNNNYAQAPAYNGNHNDQYVMHNRKPNGRGLAIASLVLGILGLLTFWVLGFGGLLGLIGLILGIVAIVKLKKSHGSKGLAIAGIITSILATLLGAGMLVLSIIAGGAGLDAYNACQDHLNDQAALEQCMNDHINNNMGK</sequence>
<dbReference type="InterPro" id="IPR025241">
    <property type="entry name" value="DUF4190"/>
</dbReference>
<dbReference type="EMBL" id="CP061539">
    <property type="protein sequence ID" value="QNV38519.1"/>
    <property type="molecule type" value="Genomic_DNA"/>
</dbReference>
<keyword evidence="2" id="KW-0472">Membrane</keyword>
<evidence type="ECO:0000313" key="4">
    <source>
        <dbReference type="EMBL" id="QNV38519.1"/>
    </source>
</evidence>
<reference evidence="4 5" key="1">
    <citation type="submission" date="2020-09" db="EMBL/GenBank/DDBJ databases">
        <title>Investigation of environmental microbes.</title>
        <authorList>
            <person name="Ou Y."/>
            <person name="Kang Q."/>
        </authorList>
    </citation>
    <scope>NUCLEOTIDE SEQUENCE [LARGE SCALE GENOMIC DNA]</scope>
    <source>
        <strain evidence="4 5">KJZ-14</strain>
    </source>
</reference>
<dbReference type="Pfam" id="PF13828">
    <property type="entry name" value="DUF4190"/>
    <property type="match status" value="1"/>
</dbReference>